<organism evidence="1">
    <name type="scientific">Arundo donax</name>
    <name type="common">Giant reed</name>
    <name type="synonym">Donax arundinaceus</name>
    <dbReference type="NCBI Taxonomy" id="35708"/>
    <lineage>
        <taxon>Eukaryota</taxon>
        <taxon>Viridiplantae</taxon>
        <taxon>Streptophyta</taxon>
        <taxon>Embryophyta</taxon>
        <taxon>Tracheophyta</taxon>
        <taxon>Spermatophyta</taxon>
        <taxon>Magnoliopsida</taxon>
        <taxon>Liliopsida</taxon>
        <taxon>Poales</taxon>
        <taxon>Poaceae</taxon>
        <taxon>PACMAD clade</taxon>
        <taxon>Arundinoideae</taxon>
        <taxon>Arundineae</taxon>
        <taxon>Arundo</taxon>
    </lineage>
</organism>
<sequence>MKPTSWIKQYFHPCMGEESLVIQIKQFMSWTSLPFCYWHKVYLLAHQKHANAALRDLFIIQYYFDKLLSIW</sequence>
<reference evidence="1" key="1">
    <citation type="submission" date="2014-09" db="EMBL/GenBank/DDBJ databases">
        <authorList>
            <person name="Magalhaes I.L.F."/>
            <person name="Oliveira U."/>
            <person name="Santos F.R."/>
            <person name="Vidigal T.H.D.A."/>
            <person name="Brescovit A.D."/>
            <person name="Santos A.J."/>
        </authorList>
    </citation>
    <scope>NUCLEOTIDE SEQUENCE</scope>
    <source>
        <tissue evidence="1">Shoot tissue taken approximately 20 cm above the soil surface</tissue>
    </source>
</reference>
<accession>A0A0A9E3A9</accession>
<dbReference type="AlphaFoldDB" id="A0A0A9E3A9"/>
<name>A0A0A9E3A9_ARUDO</name>
<protein>
    <submittedName>
        <fullName evidence="1">Uncharacterized protein</fullName>
    </submittedName>
</protein>
<dbReference type="EMBL" id="GBRH01203374">
    <property type="protein sequence ID" value="JAD94521.1"/>
    <property type="molecule type" value="Transcribed_RNA"/>
</dbReference>
<evidence type="ECO:0000313" key="1">
    <source>
        <dbReference type="EMBL" id="JAD94521.1"/>
    </source>
</evidence>
<reference evidence="1" key="2">
    <citation type="journal article" date="2015" name="Data Brief">
        <title>Shoot transcriptome of the giant reed, Arundo donax.</title>
        <authorList>
            <person name="Barrero R.A."/>
            <person name="Guerrero F.D."/>
            <person name="Moolhuijzen P."/>
            <person name="Goolsby J.A."/>
            <person name="Tidwell J."/>
            <person name="Bellgard S.E."/>
            <person name="Bellgard M.I."/>
        </authorList>
    </citation>
    <scope>NUCLEOTIDE SEQUENCE</scope>
    <source>
        <tissue evidence="1">Shoot tissue taken approximately 20 cm above the soil surface</tissue>
    </source>
</reference>
<proteinExistence type="predicted"/>